<keyword evidence="3" id="KW-1185">Reference proteome</keyword>
<proteinExistence type="predicted"/>
<sequence length="150" mass="16889">MDNDDNGCRETGESSDRSRYSRPSSGGGASSAGSKHVVVVMDALREFSTKPLEWALEHVVEPGYTLTLLGVMPWLSLPLLCKTWLDIWTLDPGDLSNIQDKSEWKNDPKHQRLRTMVDLCDARGISKEEKILLQKENPLQYGDDEGRWNG</sequence>
<accession>A0A5P1FH70</accession>
<evidence type="ECO:0000313" key="3">
    <source>
        <dbReference type="Proteomes" id="UP000243459"/>
    </source>
</evidence>
<organism evidence="2 3">
    <name type="scientific">Asparagus officinalis</name>
    <name type="common">Garden asparagus</name>
    <dbReference type="NCBI Taxonomy" id="4686"/>
    <lineage>
        <taxon>Eukaryota</taxon>
        <taxon>Viridiplantae</taxon>
        <taxon>Streptophyta</taxon>
        <taxon>Embryophyta</taxon>
        <taxon>Tracheophyta</taxon>
        <taxon>Spermatophyta</taxon>
        <taxon>Magnoliopsida</taxon>
        <taxon>Liliopsida</taxon>
        <taxon>Asparagales</taxon>
        <taxon>Asparagaceae</taxon>
        <taxon>Asparagoideae</taxon>
        <taxon>Asparagus</taxon>
    </lineage>
</organism>
<gene>
    <name evidence="2" type="ORF">A4U43_C02F9090</name>
</gene>
<dbReference type="EMBL" id="CM007382">
    <property type="protein sequence ID" value="ONK77656.1"/>
    <property type="molecule type" value="Genomic_DNA"/>
</dbReference>
<dbReference type="AlphaFoldDB" id="A0A5P1FH70"/>
<reference evidence="3" key="1">
    <citation type="journal article" date="2017" name="Nat. Commun.">
        <title>The asparagus genome sheds light on the origin and evolution of a young Y chromosome.</title>
        <authorList>
            <person name="Harkess A."/>
            <person name="Zhou J."/>
            <person name="Xu C."/>
            <person name="Bowers J.E."/>
            <person name="Van der Hulst R."/>
            <person name="Ayyampalayam S."/>
            <person name="Mercati F."/>
            <person name="Riccardi P."/>
            <person name="McKain M.R."/>
            <person name="Kakrana A."/>
            <person name="Tang H."/>
            <person name="Ray J."/>
            <person name="Groenendijk J."/>
            <person name="Arikit S."/>
            <person name="Mathioni S.M."/>
            <person name="Nakano M."/>
            <person name="Shan H."/>
            <person name="Telgmann-Rauber A."/>
            <person name="Kanno A."/>
            <person name="Yue Z."/>
            <person name="Chen H."/>
            <person name="Li W."/>
            <person name="Chen Y."/>
            <person name="Xu X."/>
            <person name="Zhang Y."/>
            <person name="Luo S."/>
            <person name="Chen H."/>
            <person name="Gao J."/>
            <person name="Mao Z."/>
            <person name="Pires J.C."/>
            <person name="Luo M."/>
            <person name="Kudrna D."/>
            <person name="Wing R.A."/>
            <person name="Meyers B.C."/>
            <person name="Yi K."/>
            <person name="Kong H."/>
            <person name="Lavrijsen P."/>
            <person name="Sunseri F."/>
            <person name="Falavigna A."/>
            <person name="Ye Y."/>
            <person name="Leebens-Mack J.H."/>
            <person name="Chen G."/>
        </authorList>
    </citation>
    <scope>NUCLEOTIDE SEQUENCE [LARGE SCALE GENOMIC DNA]</scope>
    <source>
        <strain evidence="3">cv. DH0086</strain>
    </source>
</reference>
<evidence type="ECO:0000256" key="1">
    <source>
        <dbReference type="SAM" id="MobiDB-lite"/>
    </source>
</evidence>
<feature type="compositionally biased region" description="Basic and acidic residues" evidence="1">
    <location>
        <begin position="1"/>
        <end position="19"/>
    </location>
</feature>
<name>A0A5P1FH70_ASPOF</name>
<evidence type="ECO:0000313" key="2">
    <source>
        <dbReference type="EMBL" id="ONK77656.1"/>
    </source>
</evidence>
<dbReference type="Gramene" id="ONK77656">
    <property type="protein sequence ID" value="ONK77656"/>
    <property type="gene ID" value="A4U43_C02F9090"/>
</dbReference>
<dbReference type="OMA" id="WPINLEE"/>
<feature type="region of interest" description="Disordered" evidence="1">
    <location>
        <begin position="1"/>
        <end position="32"/>
    </location>
</feature>
<dbReference type="Proteomes" id="UP000243459">
    <property type="component" value="Chromosome 2"/>
</dbReference>
<protein>
    <submittedName>
        <fullName evidence="2">Uncharacterized protein</fullName>
    </submittedName>
</protein>